<gene>
    <name evidence="2" type="ORF">Pan44_52970</name>
</gene>
<dbReference type="KEGG" id="ccos:Pan44_52970"/>
<dbReference type="RefSeq" id="WP_145034599.1">
    <property type="nucleotide sequence ID" value="NZ_CP036271.1"/>
</dbReference>
<evidence type="ECO:0000313" key="2">
    <source>
        <dbReference type="EMBL" id="QDT57229.1"/>
    </source>
</evidence>
<dbReference type="EMBL" id="CP036271">
    <property type="protein sequence ID" value="QDT57229.1"/>
    <property type="molecule type" value="Genomic_DNA"/>
</dbReference>
<reference evidence="2 3" key="1">
    <citation type="submission" date="2019-02" db="EMBL/GenBank/DDBJ databases">
        <title>Deep-cultivation of Planctomycetes and their phenomic and genomic characterization uncovers novel biology.</title>
        <authorList>
            <person name="Wiegand S."/>
            <person name="Jogler M."/>
            <person name="Boedeker C."/>
            <person name="Pinto D."/>
            <person name="Vollmers J."/>
            <person name="Rivas-Marin E."/>
            <person name="Kohn T."/>
            <person name="Peeters S.H."/>
            <person name="Heuer A."/>
            <person name="Rast P."/>
            <person name="Oberbeckmann S."/>
            <person name="Bunk B."/>
            <person name="Jeske O."/>
            <person name="Meyerdierks A."/>
            <person name="Storesund J.E."/>
            <person name="Kallscheuer N."/>
            <person name="Luecker S."/>
            <person name="Lage O.M."/>
            <person name="Pohl T."/>
            <person name="Merkel B.J."/>
            <person name="Hornburger P."/>
            <person name="Mueller R.-W."/>
            <person name="Bruemmer F."/>
            <person name="Labrenz M."/>
            <person name="Spormann A.M."/>
            <person name="Op den Camp H."/>
            <person name="Overmann J."/>
            <person name="Amann R."/>
            <person name="Jetten M.S.M."/>
            <person name="Mascher T."/>
            <person name="Medema M.H."/>
            <person name="Devos D.P."/>
            <person name="Kaster A.-K."/>
            <person name="Ovreas L."/>
            <person name="Rohde M."/>
            <person name="Galperin M.Y."/>
            <person name="Jogler C."/>
        </authorList>
    </citation>
    <scope>NUCLEOTIDE SEQUENCE [LARGE SCALE GENOMIC DNA]</scope>
    <source>
        <strain evidence="2 3">Pan44</strain>
    </source>
</reference>
<feature type="region of interest" description="Disordered" evidence="1">
    <location>
        <begin position="126"/>
        <end position="183"/>
    </location>
</feature>
<organism evidence="2 3">
    <name type="scientific">Caulifigura coniformis</name>
    <dbReference type="NCBI Taxonomy" id="2527983"/>
    <lineage>
        <taxon>Bacteria</taxon>
        <taxon>Pseudomonadati</taxon>
        <taxon>Planctomycetota</taxon>
        <taxon>Planctomycetia</taxon>
        <taxon>Planctomycetales</taxon>
        <taxon>Planctomycetaceae</taxon>
        <taxon>Caulifigura</taxon>
    </lineage>
</organism>
<sequence>MRLQFLSGRRRATDINRGSLTDGLLVEKRANTLDARPLPKARIVFQPSGPDSSPSIAQTRDDGTFELMYRRDLAGAMIGAHTAKITTAGLMTDDSGKETVVPEKVPPRFNKNSRLTFEVKPGENTFEIPLDSKPDPVRKLPPHRGGSFLLSPAEIGQGVCSKPAEQDLPRAMPRNSGRVKTAS</sequence>
<keyword evidence="3" id="KW-1185">Reference proteome</keyword>
<protein>
    <submittedName>
        <fullName evidence="2">Uncharacterized protein</fullName>
    </submittedName>
</protein>
<evidence type="ECO:0000313" key="3">
    <source>
        <dbReference type="Proteomes" id="UP000315700"/>
    </source>
</evidence>
<dbReference type="AlphaFoldDB" id="A0A517SM77"/>
<dbReference type="InParanoid" id="A0A517SM77"/>
<dbReference type="OrthoDB" id="286727at2"/>
<accession>A0A517SM77</accession>
<evidence type="ECO:0000256" key="1">
    <source>
        <dbReference type="SAM" id="MobiDB-lite"/>
    </source>
</evidence>
<proteinExistence type="predicted"/>
<name>A0A517SM77_9PLAN</name>
<dbReference type="Proteomes" id="UP000315700">
    <property type="component" value="Chromosome"/>
</dbReference>